<feature type="compositionally biased region" description="Low complexity" evidence="8">
    <location>
        <begin position="321"/>
        <end position="337"/>
    </location>
</feature>
<evidence type="ECO:0000259" key="10">
    <source>
        <dbReference type="Pfam" id="PF00924"/>
    </source>
</evidence>
<keyword evidence="4" id="KW-1003">Cell membrane</keyword>
<evidence type="ECO:0000256" key="5">
    <source>
        <dbReference type="ARBA" id="ARBA00022692"/>
    </source>
</evidence>
<evidence type="ECO:0000313" key="12">
    <source>
        <dbReference type="Proteomes" id="UP000000545"/>
    </source>
</evidence>
<dbReference type="SUPFAM" id="SSF82861">
    <property type="entry name" value="Mechanosensitive channel protein MscS (YggB), transmembrane region"/>
    <property type="match status" value="1"/>
</dbReference>
<keyword evidence="6 9" id="KW-1133">Transmembrane helix</keyword>
<dbReference type="Gene3D" id="1.10.287.1260">
    <property type="match status" value="1"/>
</dbReference>
<dbReference type="EMBL" id="CR931997">
    <property type="protein sequence ID" value="CAI37472.1"/>
    <property type="molecule type" value="Genomic_DNA"/>
</dbReference>
<feature type="compositionally biased region" description="Low complexity" evidence="8">
    <location>
        <begin position="670"/>
        <end position="699"/>
    </location>
</feature>
<dbReference type="GO" id="GO:0008381">
    <property type="term" value="F:mechanosensitive monoatomic ion channel activity"/>
    <property type="evidence" value="ECO:0007669"/>
    <property type="project" value="InterPro"/>
</dbReference>
<name>Q4JUN5_CORJK</name>
<evidence type="ECO:0000256" key="8">
    <source>
        <dbReference type="SAM" id="MobiDB-lite"/>
    </source>
</evidence>
<dbReference type="InterPro" id="IPR023408">
    <property type="entry name" value="MscS_beta-dom_sf"/>
</dbReference>
<comment type="subcellular location">
    <subcellularLocation>
        <location evidence="2">Cell membrane</location>
    </subcellularLocation>
    <subcellularLocation>
        <location evidence="1">Membrane</location>
        <topology evidence="1">Multi-pass membrane protein</topology>
    </subcellularLocation>
</comment>
<dbReference type="AlphaFoldDB" id="Q4JUN5"/>
<protein>
    <recommendedName>
        <fullName evidence="10">Mechanosensitive ion channel MscS domain-containing protein</fullName>
    </recommendedName>
</protein>
<dbReference type="RefSeq" id="WP_011273795.1">
    <property type="nucleotide sequence ID" value="NC_007164.1"/>
</dbReference>
<dbReference type="eggNOG" id="COG0668">
    <property type="taxonomic scope" value="Bacteria"/>
</dbReference>
<accession>Q4JUN5</accession>
<feature type="compositionally biased region" description="Polar residues" evidence="8">
    <location>
        <begin position="719"/>
        <end position="731"/>
    </location>
</feature>
<feature type="compositionally biased region" description="Low complexity" evidence="8">
    <location>
        <begin position="384"/>
        <end position="412"/>
    </location>
</feature>
<dbReference type="PANTHER" id="PTHR30460">
    <property type="entry name" value="MODERATE CONDUCTANCE MECHANOSENSITIVE CHANNEL YBIO"/>
    <property type="match status" value="1"/>
</dbReference>
<keyword evidence="7 9" id="KW-0472">Membrane</keyword>
<dbReference type="Pfam" id="PF00924">
    <property type="entry name" value="MS_channel_2nd"/>
    <property type="match status" value="1"/>
</dbReference>
<gene>
    <name evidence="11" type="ordered locus">jk1301</name>
</gene>
<dbReference type="InterPro" id="IPR006685">
    <property type="entry name" value="MscS_channel_2nd"/>
</dbReference>
<keyword evidence="5 9" id="KW-0812">Transmembrane</keyword>
<evidence type="ECO:0000256" key="2">
    <source>
        <dbReference type="ARBA" id="ARBA00004236"/>
    </source>
</evidence>
<evidence type="ECO:0000313" key="11">
    <source>
        <dbReference type="EMBL" id="CAI37472.1"/>
    </source>
</evidence>
<feature type="compositionally biased region" description="Polar residues" evidence="8">
    <location>
        <begin position="627"/>
        <end position="639"/>
    </location>
</feature>
<evidence type="ECO:0000256" key="9">
    <source>
        <dbReference type="SAM" id="Phobius"/>
    </source>
</evidence>
<dbReference type="STRING" id="306537.jk1301"/>
<dbReference type="Gene3D" id="2.30.30.60">
    <property type="match status" value="1"/>
</dbReference>
<feature type="region of interest" description="Disordered" evidence="8">
    <location>
        <begin position="373"/>
        <end position="519"/>
    </location>
</feature>
<dbReference type="HOGENOM" id="CLU_025920_0_0_11"/>
<sequence length="731" mass="74520">MLKFYAFQLWEWLVIHGIPLTALVIIAILIPRVGRLAIRIVSNRFNEGEEATKSRLALVGALVYVLQAIAYFAIIMLGLTNLGVPAMGAALPATVVSAAIGFGAQNVIGDFLAGFFIISERQFGVGDFVAFDGTSSDISGTVVALTLRATKVRTASGEVVTIPNGSAGVITNYSQDWSRAVVDLAVPLQPGESMSQLTERVEVTAAKALQDPTITGDVTGELEVLPATDIVAPTAAGQSWQVNFRVMVVVNPARQWAVERVLRSALVNVFWDRYDMPRVFRDGRDAQSSTDLDPIKAMAMDSGLTPTEVLPAQDTSKHRPTSAAPVSPASPASQSISGNSAGIADSASDEAKSGLAPRGTASAYEAAAKDAVQAEGADRASQLAQPGQAAQAGPAEAAAQAGPAGEAAQAEQISQGAKSPTTDGPGVRPLDSDGTIGRTRSASPEHTQSAATADSGSGSGGDSGPADKRDADTGNATTDWTARIGANAHAGAGAEDSANGADDTDGADDAEKGEKFQGIWRSEQYASKFKRIMSVGGRTRPSTTGLIFALLLVGGLALASSNPEGGDTGWLSPDYWRDRPSNSASTEDSEANKQSDESSTSQNNPTSDPSSDSNSDSSSSSNSDSNAETSNGTNPGTNTDANSDANSGSNSGANSDQNANSTSGGGDGSRSGTANEPNNNSNSNPNSGNGGVQNNSNNSGTGGTGGNSMNGAAPRAMGATSTPNATDTTHG</sequence>
<evidence type="ECO:0000256" key="4">
    <source>
        <dbReference type="ARBA" id="ARBA00022475"/>
    </source>
</evidence>
<feature type="region of interest" description="Disordered" evidence="8">
    <location>
        <begin position="558"/>
        <end position="731"/>
    </location>
</feature>
<dbReference type="PATRIC" id="fig|306537.10.peg.1320"/>
<feature type="transmembrane region" description="Helical" evidence="9">
    <location>
        <begin position="12"/>
        <end position="34"/>
    </location>
</feature>
<keyword evidence="12" id="KW-1185">Reference proteome</keyword>
<dbReference type="InterPro" id="IPR010920">
    <property type="entry name" value="LSM_dom_sf"/>
</dbReference>
<dbReference type="InterPro" id="IPR045276">
    <property type="entry name" value="YbiO_bact"/>
</dbReference>
<dbReference type="KEGG" id="cjk:jk1301"/>
<feature type="compositionally biased region" description="Polar residues" evidence="8">
    <location>
        <begin position="413"/>
        <end position="422"/>
    </location>
</feature>
<feature type="region of interest" description="Disordered" evidence="8">
    <location>
        <begin position="307"/>
        <end position="358"/>
    </location>
</feature>
<evidence type="ECO:0000256" key="6">
    <source>
        <dbReference type="ARBA" id="ARBA00022989"/>
    </source>
</evidence>
<proteinExistence type="inferred from homology"/>
<feature type="compositionally biased region" description="Low complexity" evidence="8">
    <location>
        <begin position="640"/>
        <end position="662"/>
    </location>
</feature>
<feature type="transmembrane region" description="Helical" evidence="9">
    <location>
        <begin position="55"/>
        <end position="79"/>
    </location>
</feature>
<dbReference type="GO" id="GO:0005886">
    <property type="term" value="C:plasma membrane"/>
    <property type="evidence" value="ECO:0007669"/>
    <property type="project" value="UniProtKB-SubCell"/>
</dbReference>
<reference evidence="11 12" key="1">
    <citation type="journal article" date="2005" name="J. Bacteriol.">
        <title>Complete genome sequence and analysis of the multiresistant nosocomial pathogen Corynebacterium jeikeium K411, a lipid-requiring bacterium of the human skin flora.</title>
        <authorList>
            <person name="Tauch A."/>
            <person name="Kaiser O."/>
            <person name="Hain T."/>
            <person name="Goesmann A."/>
            <person name="Weisshaar B."/>
            <person name="Albersmeier A."/>
            <person name="Bekel T."/>
            <person name="Bischoff N."/>
            <person name="Brune I."/>
            <person name="Chakraborty T."/>
            <person name="Kalinowski J."/>
            <person name="Meyer F."/>
            <person name="Rupp O."/>
            <person name="Schneiker S."/>
            <person name="Viehoever P."/>
            <person name="Puehler A."/>
        </authorList>
    </citation>
    <scope>NUCLEOTIDE SEQUENCE [LARGE SCALE GENOMIC DNA]</scope>
    <source>
        <strain evidence="11 12">K411</strain>
    </source>
</reference>
<feature type="compositionally biased region" description="Low complexity" evidence="8">
    <location>
        <begin position="598"/>
        <end position="626"/>
    </location>
</feature>
<dbReference type="SUPFAM" id="SSF50182">
    <property type="entry name" value="Sm-like ribonucleoproteins"/>
    <property type="match status" value="1"/>
</dbReference>
<feature type="domain" description="Mechanosensitive ion channel MscS" evidence="10">
    <location>
        <begin position="106"/>
        <end position="174"/>
    </location>
</feature>
<evidence type="ECO:0000256" key="7">
    <source>
        <dbReference type="ARBA" id="ARBA00023136"/>
    </source>
</evidence>
<evidence type="ECO:0000256" key="3">
    <source>
        <dbReference type="ARBA" id="ARBA00008017"/>
    </source>
</evidence>
<dbReference type="OrthoDB" id="4638917at2"/>
<dbReference type="PANTHER" id="PTHR30460:SF0">
    <property type="entry name" value="MODERATE CONDUCTANCE MECHANOSENSITIVE CHANNEL YBIO"/>
    <property type="match status" value="1"/>
</dbReference>
<dbReference type="Proteomes" id="UP000000545">
    <property type="component" value="Chromosome"/>
</dbReference>
<dbReference type="InterPro" id="IPR011014">
    <property type="entry name" value="MscS_channel_TM-2"/>
</dbReference>
<evidence type="ECO:0000256" key="1">
    <source>
        <dbReference type="ARBA" id="ARBA00004141"/>
    </source>
</evidence>
<organism evidence="11 12">
    <name type="scientific">Corynebacterium jeikeium (strain K411)</name>
    <dbReference type="NCBI Taxonomy" id="306537"/>
    <lineage>
        <taxon>Bacteria</taxon>
        <taxon>Bacillati</taxon>
        <taxon>Actinomycetota</taxon>
        <taxon>Actinomycetes</taxon>
        <taxon>Mycobacteriales</taxon>
        <taxon>Corynebacteriaceae</taxon>
        <taxon>Corynebacterium</taxon>
    </lineage>
</organism>
<feature type="compositionally biased region" description="Polar residues" evidence="8">
    <location>
        <begin position="438"/>
        <end position="448"/>
    </location>
</feature>
<comment type="similarity">
    <text evidence="3">Belongs to the MscS (TC 1.A.23) family.</text>
</comment>